<evidence type="ECO:0000313" key="4">
    <source>
        <dbReference type="EMBL" id="KAG0576581.1"/>
    </source>
</evidence>
<sequence length="1327" mass="150396">MAEHSSDSDEDWDNLEDWPGGAPALEGVIAPALRENAISPTASWDEDDEPWPTADAAPGRGVGTPRSAPGVRWDDAVAGGDDVAGGGPGWRARPPRPPAEGVVAPQLADGRQVDETFAWAPDESWEPGEPSTRGRGRPRSEAERQEELRRAAAAGEVPTGGGQGWVVPSCHHLIAERGRGEPPSVEGVVAAGARGAGVARTFNVGEGDLEEDALELEQAAGRGIGVARSEEERLDLVREEEEGPVDDWVRGRGFGSPEMRRATPEAEGVLGEGPREDGAFAETFGWEGELGEEWGPEERAGRPMRGTGVPVPPEVRREQDRLPMTAYELELLQAVQEREHGGVLPGDWAVNLPRGDAVVRGDEVEAWHPVLGPGGPLPPLRPGYEHYVDPDLFKGSDATPSSFNTDKQHELMKDISMRFLPDFASDENRALNIMIQEAERQLREIEDATQEQDDRTTVMEDHMKRVQEEITATQQRVEAKKKEILTEEHLKTMTTFQAARLKREVGKMETEMHEMMEHLRNFRAAILVGNDKLEKIREVQQWSEQELEQWVQAALQKDEDYVALESYHKYDDTRLKALRLEETMCSGELAKVKDLLEAEMSETQSYQVALDKAAVEFRALHAERQEVIRQWEEAIELVHKRDVQIHKLTEEFSQNQQNLRKQKRSLDEFDLRLYNAQEQYAEYEVAIRFKNLDAQKLKTTLNEEMEKLKRSREALVNIKAEHLRTQHKYAKEIARKAFFQEEIARQKSMYQDARQKLKKMRKKVEDEYNHLDTLEKRTHTLEKLLHTEELNLKLAKKEVADLQERHYHGSHKLYSLRAAEGDTMHEIKGGKSIAKTLINKIAILEIELLKKEEKLYAADFQIQLLEGKVGRASGERSNAEEVETTKQVKLLEDELATIKREEQAIDEQMKSSLNDMRKSSCRKEELELKNKKLNDKNAELSLECDAGMIGNKAMTKEREEVALEADLLQMEVQRLTDLLHSKADEVFNLDRLKQRLTKNMEDRKAEVDSRQEMQRREMKMIAEELHDLKLKRQNLILKIDKLQCKYGCLVARMKSAEGEELTAEFFLSQMKTAREDIHKRGLTLSEELKKAKIDVKFLESAEQQITTSNNNLRTSLTENERTIELEEEAKKLKEELQKARDRARFKRQEERSLLQDVSEVEAKIQSKEEECAISTKTSENLEYRIEHARKGQEEQTTKRKRAAARLNFLMRELRDKISAEEARRVTGEFVLSEMRESTKDVLHKLNQLAMENPDYAPVIKMRVQAQGFKLPTGPGSARSGSSGDSVAGTPGRRAKGKSSSPSRVTGGGASTSTSVLTMEFKGSGSSR</sequence>
<proteinExistence type="predicted"/>
<feature type="region of interest" description="Disordered" evidence="3">
    <location>
        <begin position="247"/>
        <end position="276"/>
    </location>
</feature>
<dbReference type="GO" id="GO:0003341">
    <property type="term" value="P:cilium movement"/>
    <property type="evidence" value="ECO:0007669"/>
    <property type="project" value="InterPro"/>
</dbReference>
<dbReference type="PANTHER" id="PTHR18962">
    <property type="entry name" value="COILED-COIL DOMAIN-CONTAINING PROTEIN 39"/>
    <property type="match status" value="1"/>
</dbReference>
<gene>
    <name evidence="4" type="ORF">KC19_5G091200</name>
</gene>
<name>A0A8T0I161_CERPU</name>
<feature type="coiled-coil region" evidence="2">
    <location>
        <begin position="691"/>
        <end position="805"/>
    </location>
</feature>
<feature type="compositionally biased region" description="Basic and acidic residues" evidence="3">
    <location>
        <begin position="138"/>
        <end position="150"/>
    </location>
</feature>
<feature type="region of interest" description="Disordered" evidence="3">
    <location>
        <begin position="293"/>
        <end position="314"/>
    </location>
</feature>
<keyword evidence="5" id="KW-1185">Reference proteome</keyword>
<feature type="region of interest" description="Disordered" evidence="3">
    <location>
        <begin position="1"/>
        <end position="165"/>
    </location>
</feature>
<dbReference type="PANTHER" id="PTHR18962:SF0">
    <property type="entry name" value="COILED-COIL DOMAIN-CONTAINING PROTEIN 39"/>
    <property type="match status" value="1"/>
</dbReference>
<protein>
    <recommendedName>
        <fullName evidence="6">Coiled-coil domain-containing protein 39</fullName>
    </recommendedName>
</protein>
<keyword evidence="1 2" id="KW-0175">Coiled coil</keyword>
<organism evidence="4 5">
    <name type="scientific">Ceratodon purpureus</name>
    <name type="common">Fire moss</name>
    <name type="synonym">Dicranum purpureum</name>
    <dbReference type="NCBI Taxonomy" id="3225"/>
    <lineage>
        <taxon>Eukaryota</taxon>
        <taxon>Viridiplantae</taxon>
        <taxon>Streptophyta</taxon>
        <taxon>Embryophyta</taxon>
        <taxon>Bryophyta</taxon>
        <taxon>Bryophytina</taxon>
        <taxon>Bryopsida</taxon>
        <taxon>Dicranidae</taxon>
        <taxon>Pseudoditrichales</taxon>
        <taxon>Ditrichaceae</taxon>
        <taxon>Ceratodon</taxon>
    </lineage>
</organism>
<dbReference type="GO" id="GO:0060285">
    <property type="term" value="P:cilium-dependent cell motility"/>
    <property type="evidence" value="ECO:0007669"/>
    <property type="project" value="TreeGrafter"/>
</dbReference>
<dbReference type="InterPro" id="IPR033290">
    <property type="entry name" value="CCDC39"/>
</dbReference>
<feature type="coiled-coil region" evidence="2">
    <location>
        <begin position="1115"/>
        <end position="1170"/>
    </location>
</feature>
<evidence type="ECO:0008006" key="6">
    <source>
        <dbReference type="Google" id="ProtNLM"/>
    </source>
</evidence>
<evidence type="ECO:0000256" key="3">
    <source>
        <dbReference type="SAM" id="MobiDB-lite"/>
    </source>
</evidence>
<feature type="region of interest" description="Disordered" evidence="3">
    <location>
        <begin position="1269"/>
        <end position="1327"/>
    </location>
</feature>
<dbReference type="Proteomes" id="UP000822688">
    <property type="component" value="Chromosome 5"/>
</dbReference>
<evidence type="ECO:0000256" key="2">
    <source>
        <dbReference type="SAM" id="Coils"/>
    </source>
</evidence>
<accession>A0A8T0I161</accession>
<dbReference type="GO" id="GO:0036159">
    <property type="term" value="P:inner dynein arm assembly"/>
    <property type="evidence" value="ECO:0007669"/>
    <property type="project" value="InterPro"/>
</dbReference>
<reference evidence="4" key="1">
    <citation type="submission" date="2020-06" db="EMBL/GenBank/DDBJ databases">
        <title>WGS assembly of Ceratodon purpureus strain R40.</title>
        <authorList>
            <person name="Carey S.B."/>
            <person name="Jenkins J."/>
            <person name="Shu S."/>
            <person name="Lovell J.T."/>
            <person name="Sreedasyam A."/>
            <person name="Maumus F."/>
            <person name="Tiley G.P."/>
            <person name="Fernandez-Pozo N."/>
            <person name="Barry K."/>
            <person name="Chen C."/>
            <person name="Wang M."/>
            <person name="Lipzen A."/>
            <person name="Daum C."/>
            <person name="Saski C.A."/>
            <person name="Payton A.C."/>
            <person name="Mcbreen J.C."/>
            <person name="Conrad R.E."/>
            <person name="Kollar L.M."/>
            <person name="Olsson S."/>
            <person name="Huttunen S."/>
            <person name="Landis J.B."/>
            <person name="Wickett N.J."/>
            <person name="Johnson M.G."/>
            <person name="Rensing S.A."/>
            <person name="Grimwood J."/>
            <person name="Schmutz J."/>
            <person name="Mcdaniel S.F."/>
        </authorList>
    </citation>
    <scope>NUCLEOTIDE SEQUENCE</scope>
    <source>
        <strain evidence="4">R40</strain>
    </source>
</reference>
<feature type="coiled-coil region" evidence="2">
    <location>
        <begin position="881"/>
        <end position="978"/>
    </location>
</feature>
<comment type="caution">
    <text evidence="4">The sequence shown here is derived from an EMBL/GenBank/DDBJ whole genome shotgun (WGS) entry which is preliminary data.</text>
</comment>
<evidence type="ECO:0000256" key="1">
    <source>
        <dbReference type="ARBA" id="ARBA00023054"/>
    </source>
</evidence>
<evidence type="ECO:0000313" key="5">
    <source>
        <dbReference type="Proteomes" id="UP000822688"/>
    </source>
</evidence>
<feature type="coiled-coil region" evidence="2">
    <location>
        <begin position="428"/>
        <end position="518"/>
    </location>
</feature>
<dbReference type="GO" id="GO:0005930">
    <property type="term" value="C:axoneme"/>
    <property type="evidence" value="ECO:0007669"/>
    <property type="project" value="InterPro"/>
</dbReference>
<dbReference type="Pfam" id="PF24161">
    <property type="entry name" value="CCDC39"/>
    <property type="match status" value="1"/>
</dbReference>
<dbReference type="EMBL" id="CM026425">
    <property type="protein sequence ID" value="KAG0576581.1"/>
    <property type="molecule type" value="Genomic_DNA"/>
</dbReference>